<dbReference type="AlphaFoldDB" id="A0AA42CBD6"/>
<evidence type="ECO:0000256" key="1">
    <source>
        <dbReference type="SAM" id="Phobius"/>
    </source>
</evidence>
<keyword evidence="3" id="KW-1185">Reference proteome</keyword>
<proteinExistence type="predicted"/>
<evidence type="ECO:0000313" key="2">
    <source>
        <dbReference type="EMBL" id="MCW0484865.1"/>
    </source>
</evidence>
<dbReference type="EMBL" id="JAPAAF010000057">
    <property type="protein sequence ID" value="MCW0484865.1"/>
    <property type="molecule type" value="Genomic_DNA"/>
</dbReference>
<keyword evidence="1" id="KW-0812">Transmembrane</keyword>
<feature type="transmembrane region" description="Helical" evidence="1">
    <location>
        <begin position="67"/>
        <end position="88"/>
    </location>
</feature>
<sequence length="90" mass="10588">MVELKNPITSIRSNWKNRNGNETLRGIVNYVEFWDKPQEEREELWRNAKKREENRLTWSNLDANGKVTSLLSLLAITIPVVSLFISLFKK</sequence>
<protein>
    <submittedName>
        <fullName evidence="2">Uncharacterized protein</fullName>
    </submittedName>
</protein>
<reference evidence="2" key="1">
    <citation type="submission" date="2022-10" db="EMBL/GenBank/DDBJ databases">
        <title>Gaoshiqiia sediminis gen. nov., sp. nov., isolated from coastal sediment.</title>
        <authorList>
            <person name="Yu W.X."/>
            <person name="Mu D.S."/>
            <person name="Du J.Z."/>
            <person name="Liang Y.Q."/>
        </authorList>
    </citation>
    <scope>NUCLEOTIDE SEQUENCE</scope>
    <source>
        <strain evidence="2">A06</strain>
    </source>
</reference>
<keyword evidence="1" id="KW-0472">Membrane</keyword>
<accession>A0AA42CBD6</accession>
<comment type="caution">
    <text evidence="2">The sequence shown here is derived from an EMBL/GenBank/DDBJ whole genome shotgun (WGS) entry which is preliminary data.</text>
</comment>
<gene>
    <name evidence="2" type="ORF">N2K84_19185</name>
</gene>
<organism evidence="2 3">
    <name type="scientific">Gaoshiqia sediminis</name>
    <dbReference type="NCBI Taxonomy" id="2986998"/>
    <lineage>
        <taxon>Bacteria</taxon>
        <taxon>Pseudomonadati</taxon>
        <taxon>Bacteroidota</taxon>
        <taxon>Bacteroidia</taxon>
        <taxon>Marinilabiliales</taxon>
        <taxon>Prolixibacteraceae</taxon>
        <taxon>Gaoshiqia</taxon>
    </lineage>
</organism>
<dbReference type="Proteomes" id="UP001163821">
    <property type="component" value="Unassembled WGS sequence"/>
</dbReference>
<evidence type="ECO:0000313" key="3">
    <source>
        <dbReference type="Proteomes" id="UP001163821"/>
    </source>
</evidence>
<name>A0AA42CBD6_9BACT</name>
<keyword evidence="1" id="KW-1133">Transmembrane helix</keyword>
<dbReference type="RefSeq" id="WP_282593457.1">
    <property type="nucleotide sequence ID" value="NZ_JAPAAF010000057.1"/>
</dbReference>